<evidence type="ECO:0000313" key="2">
    <source>
        <dbReference type="Proteomes" id="UP000269396"/>
    </source>
</evidence>
<reference evidence="1 2" key="1">
    <citation type="submission" date="2018-11" db="EMBL/GenBank/DDBJ databases">
        <authorList>
            <consortium name="Pathogen Informatics"/>
        </authorList>
    </citation>
    <scope>NUCLEOTIDE SEQUENCE [LARGE SCALE GENOMIC DNA]</scope>
    <source>
        <strain>Denwood</strain>
        <strain evidence="2">Zambia</strain>
    </source>
</reference>
<dbReference type="EMBL" id="UZAL01039976">
    <property type="protein sequence ID" value="VDP76311.1"/>
    <property type="molecule type" value="Genomic_DNA"/>
</dbReference>
<proteinExistence type="predicted"/>
<accession>A0A183PUX8</accession>
<keyword evidence="2" id="KW-1185">Reference proteome</keyword>
<sequence length="98" mass="10602">VNFIVITLVNSVKSTPSSEVKSASSFSTFNSINCARPTLSLSLLKVIFPRCNTADTTRRHKSISSCGSPNVCQLSSNIDKPSGSECVLNARLESFIKY</sequence>
<feature type="non-terminal residue" evidence="1">
    <location>
        <position position="1"/>
    </location>
</feature>
<protein>
    <submittedName>
        <fullName evidence="1">Uncharacterized protein</fullName>
    </submittedName>
</protein>
<dbReference type="Proteomes" id="UP000269396">
    <property type="component" value="Unassembled WGS sequence"/>
</dbReference>
<evidence type="ECO:0000313" key="1">
    <source>
        <dbReference type="EMBL" id="VDP76311.1"/>
    </source>
</evidence>
<dbReference type="AlphaFoldDB" id="A0A183PUX8"/>
<name>A0A183PUX8_9TREM</name>
<organism evidence="1 2">
    <name type="scientific">Schistosoma mattheei</name>
    <dbReference type="NCBI Taxonomy" id="31246"/>
    <lineage>
        <taxon>Eukaryota</taxon>
        <taxon>Metazoa</taxon>
        <taxon>Spiralia</taxon>
        <taxon>Lophotrochozoa</taxon>
        <taxon>Platyhelminthes</taxon>
        <taxon>Trematoda</taxon>
        <taxon>Digenea</taxon>
        <taxon>Strigeidida</taxon>
        <taxon>Schistosomatoidea</taxon>
        <taxon>Schistosomatidae</taxon>
        <taxon>Schistosoma</taxon>
    </lineage>
</organism>
<gene>
    <name evidence="1" type="ORF">SMTD_LOCUS18164</name>
</gene>